<dbReference type="GO" id="GO:0003723">
    <property type="term" value="F:RNA binding"/>
    <property type="evidence" value="ECO:0007669"/>
    <property type="project" value="UniProtKB-KW"/>
</dbReference>
<dbReference type="GO" id="GO:0005634">
    <property type="term" value="C:nucleus"/>
    <property type="evidence" value="ECO:0007669"/>
    <property type="project" value="UniProtKB-ARBA"/>
</dbReference>
<sequence length="314" mass="35187">MSSGVDNHGQQINVTALIAEFHAHFEAFVRPTELMLNQPVPDPLLVPLHLATIQEGFDLIAPFSTLLPEDTYAQAVRQLLRLRSQLESLERNIPGQARQVWSLSSKGQWVLNIDSDVLAELCELRVSDTRIAALFGCSASTIKRRRQEAGLQKQRSEMTLDELCASIERVREMGTGEAGERCLTGALSAVGISVSRAMIRAAVRTLDPFPVSPRWQTALQRRTYFVPFVNSLWHLDGHHKLIRWRIVIHGCIDGKTRVVTYMKANSDNTAASVRTAFLEAVDKWGLPSRVRADFGGENLGVKEVMEERRGQYRS</sequence>
<reference evidence="4" key="1">
    <citation type="submission" date="2016-04" db="EMBL/GenBank/DDBJ databases">
        <authorList>
            <person name="Nguyen H.D."/>
            <person name="Kesanakurti P."/>
            <person name="Cullis J."/>
            <person name="Levesque C.A."/>
            <person name="Hambleton S."/>
        </authorList>
    </citation>
    <scope>NUCLEOTIDE SEQUENCE</scope>
    <source>
        <strain evidence="4">DAOMC 238032</strain>
    </source>
</reference>
<keyword evidence="2" id="KW-0175">Coiled coil</keyword>
<comment type="caution">
    <text evidence="4">The sequence shown here is derived from an EMBL/GenBank/DDBJ whole genome shotgun (WGS) entry which is preliminary data.</text>
</comment>
<evidence type="ECO:0000313" key="4">
    <source>
        <dbReference type="EMBL" id="KAE8236363.1"/>
    </source>
</evidence>
<feature type="domain" description="Integrase catalytic" evidence="3">
    <location>
        <begin position="223"/>
        <end position="314"/>
    </location>
</feature>
<keyword evidence="1" id="KW-0694">RNA-binding</keyword>
<evidence type="ECO:0000256" key="2">
    <source>
        <dbReference type="SAM" id="Coils"/>
    </source>
</evidence>
<dbReference type="InterPro" id="IPR012337">
    <property type="entry name" value="RNaseH-like_sf"/>
</dbReference>
<name>A0A8T8SBC3_9BASI</name>
<dbReference type="PANTHER" id="PTHR46791:SF5">
    <property type="entry name" value="CLR5 DOMAIN-CONTAINING PROTEIN-RELATED"/>
    <property type="match status" value="1"/>
</dbReference>
<dbReference type="SUPFAM" id="SSF53098">
    <property type="entry name" value="Ribonuclease H-like"/>
    <property type="match status" value="1"/>
</dbReference>
<dbReference type="PROSITE" id="PS50994">
    <property type="entry name" value="INTEGRASE"/>
    <property type="match status" value="1"/>
</dbReference>
<dbReference type="InterPro" id="IPR001584">
    <property type="entry name" value="Integrase_cat-core"/>
</dbReference>
<evidence type="ECO:0000313" key="5">
    <source>
        <dbReference type="Proteomes" id="UP000077671"/>
    </source>
</evidence>
<dbReference type="EMBL" id="LWDD02003792">
    <property type="protein sequence ID" value="KAE8236363.1"/>
    <property type="molecule type" value="Genomic_DNA"/>
</dbReference>
<dbReference type="GO" id="GO:0015074">
    <property type="term" value="P:DNA integration"/>
    <property type="evidence" value="ECO:0007669"/>
    <property type="project" value="InterPro"/>
</dbReference>
<gene>
    <name evidence="4" type="ORF">A4X03_0g9465</name>
</gene>
<feature type="coiled-coil region" evidence="2">
    <location>
        <begin position="72"/>
        <end position="99"/>
    </location>
</feature>
<dbReference type="InterPro" id="IPR058913">
    <property type="entry name" value="Integrase_dom_put"/>
</dbReference>
<protein>
    <recommendedName>
        <fullName evidence="3">Integrase catalytic domain-containing protein</fullName>
    </recommendedName>
</protein>
<proteinExistence type="predicted"/>
<dbReference type="Proteomes" id="UP000077671">
    <property type="component" value="Unassembled WGS sequence"/>
</dbReference>
<organism evidence="4 5">
    <name type="scientific">Tilletia caries</name>
    <name type="common">wheat bunt fungus</name>
    <dbReference type="NCBI Taxonomy" id="13290"/>
    <lineage>
        <taxon>Eukaryota</taxon>
        <taxon>Fungi</taxon>
        <taxon>Dikarya</taxon>
        <taxon>Basidiomycota</taxon>
        <taxon>Ustilaginomycotina</taxon>
        <taxon>Exobasidiomycetes</taxon>
        <taxon>Tilletiales</taxon>
        <taxon>Tilletiaceae</taxon>
        <taxon>Tilletia</taxon>
    </lineage>
</organism>
<accession>A0A8T8SBC3</accession>
<reference evidence="4" key="2">
    <citation type="journal article" date="2019" name="IMA Fungus">
        <title>Genome sequencing and comparison of five Tilletia species to identify candidate genes for the detection of regulated species infecting wheat.</title>
        <authorList>
            <person name="Nguyen H.D.T."/>
            <person name="Sultana T."/>
            <person name="Kesanakurti P."/>
            <person name="Hambleton S."/>
        </authorList>
    </citation>
    <scope>NUCLEOTIDE SEQUENCE</scope>
    <source>
        <strain evidence="4">DAOMC 238032</strain>
    </source>
</reference>
<dbReference type="AlphaFoldDB" id="A0A8T8SBC3"/>
<evidence type="ECO:0000256" key="1">
    <source>
        <dbReference type="ARBA" id="ARBA00022884"/>
    </source>
</evidence>
<dbReference type="Pfam" id="PF24764">
    <property type="entry name" value="rva_4"/>
    <property type="match status" value="1"/>
</dbReference>
<dbReference type="PANTHER" id="PTHR46791">
    <property type="entry name" value="EXPRESSED PROTEIN"/>
    <property type="match status" value="1"/>
</dbReference>
<evidence type="ECO:0000259" key="3">
    <source>
        <dbReference type="PROSITE" id="PS50994"/>
    </source>
</evidence>